<accession>A0A9N7THS3</accession>
<gene>
    <name evidence="2" type="ORF">PLEPLA_LOCUS917</name>
</gene>
<evidence type="ECO:0000256" key="1">
    <source>
        <dbReference type="SAM" id="MobiDB-lite"/>
    </source>
</evidence>
<proteinExistence type="predicted"/>
<keyword evidence="3" id="KW-1185">Reference proteome</keyword>
<evidence type="ECO:0000313" key="3">
    <source>
        <dbReference type="Proteomes" id="UP001153269"/>
    </source>
</evidence>
<feature type="region of interest" description="Disordered" evidence="1">
    <location>
        <begin position="35"/>
        <end position="54"/>
    </location>
</feature>
<organism evidence="2 3">
    <name type="scientific">Pleuronectes platessa</name>
    <name type="common">European plaice</name>
    <dbReference type="NCBI Taxonomy" id="8262"/>
    <lineage>
        <taxon>Eukaryota</taxon>
        <taxon>Metazoa</taxon>
        <taxon>Chordata</taxon>
        <taxon>Craniata</taxon>
        <taxon>Vertebrata</taxon>
        <taxon>Euteleostomi</taxon>
        <taxon>Actinopterygii</taxon>
        <taxon>Neopterygii</taxon>
        <taxon>Teleostei</taxon>
        <taxon>Neoteleostei</taxon>
        <taxon>Acanthomorphata</taxon>
        <taxon>Carangaria</taxon>
        <taxon>Pleuronectiformes</taxon>
        <taxon>Pleuronectoidei</taxon>
        <taxon>Pleuronectidae</taxon>
        <taxon>Pleuronectes</taxon>
    </lineage>
</organism>
<protein>
    <submittedName>
        <fullName evidence="2">Uncharacterized protein</fullName>
    </submittedName>
</protein>
<feature type="compositionally biased region" description="Basic and acidic residues" evidence="1">
    <location>
        <begin position="39"/>
        <end position="54"/>
    </location>
</feature>
<dbReference type="AlphaFoldDB" id="A0A9N7THS3"/>
<evidence type="ECO:0000313" key="2">
    <source>
        <dbReference type="EMBL" id="CAB1413217.1"/>
    </source>
</evidence>
<name>A0A9N7THS3_PLEPL</name>
<dbReference type="Proteomes" id="UP001153269">
    <property type="component" value="Unassembled WGS sequence"/>
</dbReference>
<dbReference type="EMBL" id="CADEAL010000044">
    <property type="protein sequence ID" value="CAB1413217.1"/>
    <property type="molecule type" value="Genomic_DNA"/>
</dbReference>
<sequence>MQHSQCELTVRCDVEPTGGLDHRHPRTLQEAICITSPEQPDRTTSRLHENQRLA</sequence>
<reference evidence="2" key="1">
    <citation type="submission" date="2020-03" db="EMBL/GenBank/DDBJ databases">
        <authorList>
            <person name="Weist P."/>
        </authorList>
    </citation>
    <scope>NUCLEOTIDE SEQUENCE</scope>
</reference>
<comment type="caution">
    <text evidence="2">The sequence shown here is derived from an EMBL/GenBank/DDBJ whole genome shotgun (WGS) entry which is preliminary data.</text>
</comment>